<dbReference type="EMBL" id="JAVDTH010000003">
    <property type="protein sequence ID" value="MDR6711269.1"/>
    <property type="molecule type" value="Genomic_DNA"/>
</dbReference>
<dbReference type="Proteomes" id="UP001259587">
    <property type="component" value="Unassembled WGS sequence"/>
</dbReference>
<keyword evidence="1" id="KW-0067">ATP-binding</keyword>
<protein>
    <submittedName>
        <fullName evidence="1">ATP-dependent DNA helicase RecG</fullName>
        <ecNumber evidence="1">3.6.4.12</ecNumber>
    </submittedName>
</protein>
<proteinExistence type="predicted"/>
<keyword evidence="1" id="KW-0347">Helicase</keyword>
<reference evidence="1" key="1">
    <citation type="submission" date="2023-07" db="EMBL/GenBank/DDBJ databases">
        <title>Sorghum-associated microbial communities from plants grown in Nebraska, USA.</title>
        <authorList>
            <person name="Schachtman D."/>
        </authorList>
    </citation>
    <scope>NUCLEOTIDE SEQUENCE</scope>
    <source>
        <strain evidence="1">BE56</strain>
    </source>
</reference>
<sequence>MSEHQQREWKAAWRDEYLKWICGFANAESGVLEIGRSDAGESVGVADATRLLEEIPNKVRDVLGIMVDVNLREEAGKALLEIVVLAYPSPVSYKGEYHYRSGSTKQELKGAALSRFLLRKQGLHWDGVPLPGLTLDDCQPAALQGFRTRAARSGRVDDAVLEDSDTALLASLQLEEGPYLKRATALLFGTQPERFVPGAFIKVGFFITDDDLRYQDQVHGDLFSQVEKTLELLHSKYLKAYIRYEGIQRVERYLFPLQALREALLNAVIHKDYASGIPIQISVYDHQIVIWNPGQLPEHWTQQQLLAKHPSHPFNPLLASAFFRAGYVESWGRGIEKILSECRKHDIPAPLFDSSLSGLMLTFRADPAQLAQALGEEVRSVLGKTPAAIPLITQETTQETTQEISPETVPGKILVLLRQQPTTTKRELATQLGLSADGIKYHLNKLRAAGVIRHVGPTKNGRWEVLK</sequence>
<accession>A0ACC6JYG7</accession>
<gene>
    <name evidence="1" type="ORF">J2W83_000859</name>
</gene>
<name>A0ACC6JYG7_9PSED</name>
<keyword evidence="2" id="KW-1185">Reference proteome</keyword>
<evidence type="ECO:0000313" key="2">
    <source>
        <dbReference type="Proteomes" id="UP001259587"/>
    </source>
</evidence>
<organism evidence="1 2">
    <name type="scientific">Pseudomonas hunanensis</name>
    <dbReference type="NCBI Taxonomy" id="1247546"/>
    <lineage>
        <taxon>Bacteria</taxon>
        <taxon>Pseudomonadati</taxon>
        <taxon>Pseudomonadota</taxon>
        <taxon>Gammaproteobacteria</taxon>
        <taxon>Pseudomonadales</taxon>
        <taxon>Pseudomonadaceae</taxon>
        <taxon>Pseudomonas</taxon>
    </lineage>
</organism>
<keyword evidence="1" id="KW-0378">Hydrolase</keyword>
<keyword evidence="1" id="KW-0547">Nucleotide-binding</keyword>
<comment type="caution">
    <text evidence="1">The sequence shown here is derived from an EMBL/GenBank/DDBJ whole genome shotgun (WGS) entry which is preliminary data.</text>
</comment>
<dbReference type="EC" id="3.6.4.12" evidence="1"/>
<evidence type="ECO:0000313" key="1">
    <source>
        <dbReference type="EMBL" id="MDR6711269.1"/>
    </source>
</evidence>